<name>A0A0A1DIZ3_NOCSI</name>
<dbReference type="HOGENOM" id="CLU_041774_1_0_11"/>
<protein>
    <submittedName>
        <fullName evidence="1">Uncharacterized protein</fullName>
    </submittedName>
</protein>
<evidence type="ECO:0000313" key="2">
    <source>
        <dbReference type="Proteomes" id="UP000030300"/>
    </source>
</evidence>
<sequence>MARARARSLVAVLALALLPLAACSDDPPPPTSSGAAYEGVAAQMQTTLDLRAAGLRRHDVARFRRSLDRADATLIGDQQVYFDNIEQLPVGKLRYRLDDSTITPVEGTGDYWAEVTLVLRLDGYDAVPARTRGRFRFTPSSDGQRLVIAATSDRRWSTDHPGNAQPWDLGPVRVKQAVGVLGVFDDETVADAAEVLDAASSGRYDVRSVVAADDSPVSSGVVVYAVHDPAFLRGLAGQTVGDPDRADGLTIAVPADSHDPARGVASYRVYLNPRVLTQQPAVLGRLVRHELTHATLGDRARGLPLWLNEGVAEYVSVRPMAPDRRRLPAAALRVGAGATDLPGPAQFAGPDAEAWYAVSWWVCEYVASVYGEQVLFRLVDRLRDGADQSAVLSELLGVTSAQLVQRGVTLMTTTYRG</sequence>
<dbReference type="EMBL" id="CP009896">
    <property type="protein sequence ID" value="AIY17304.1"/>
    <property type="molecule type" value="Genomic_DNA"/>
</dbReference>
<reference evidence="1 2" key="1">
    <citation type="journal article" date="2015" name="Genome Announc.">
        <title>Complete Genome Sequence of Steroid-Transforming Nocardioides simplex VKM Ac-2033D.</title>
        <authorList>
            <person name="Shtratnikova V.Y."/>
            <person name="Schelkunov M.I."/>
            <person name="Pekov Y.A."/>
            <person name="Fokina V.V."/>
            <person name="Logacheva M.D."/>
            <person name="Sokolov S.L."/>
            <person name="Bragin E.Y."/>
            <person name="Ashapkin V.V."/>
            <person name="Donova M.V."/>
        </authorList>
    </citation>
    <scope>NUCLEOTIDE SEQUENCE [LARGE SCALE GENOMIC DNA]</scope>
    <source>
        <strain evidence="1 2">VKM Ac-2033D</strain>
    </source>
</reference>
<organism evidence="1 2">
    <name type="scientific">Nocardioides simplex</name>
    <name type="common">Arthrobacter simplex</name>
    <dbReference type="NCBI Taxonomy" id="2045"/>
    <lineage>
        <taxon>Bacteria</taxon>
        <taxon>Bacillati</taxon>
        <taxon>Actinomycetota</taxon>
        <taxon>Actinomycetes</taxon>
        <taxon>Propionibacteriales</taxon>
        <taxon>Nocardioidaceae</taxon>
        <taxon>Pimelobacter</taxon>
    </lineage>
</organism>
<evidence type="ECO:0000313" key="1">
    <source>
        <dbReference type="EMBL" id="AIY17304.1"/>
    </source>
</evidence>
<dbReference type="OrthoDB" id="5242307at2"/>
<dbReference type="eggNOG" id="COG0308">
    <property type="taxonomic scope" value="Bacteria"/>
</dbReference>
<dbReference type="GeneID" id="96609610"/>
<dbReference type="AlphaFoldDB" id="A0A0A1DIZ3"/>
<keyword evidence="2" id="KW-1185">Reference proteome</keyword>
<proteinExistence type="predicted"/>
<dbReference type="STRING" id="2045.KR76_12035"/>
<dbReference type="KEGG" id="psim:KR76_12035"/>
<gene>
    <name evidence="1" type="ORF">KR76_12035</name>
</gene>
<dbReference type="RefSeq" id="WP_038678555.1">
    <property type="nucleotide sequence ID" value="NZ_BJMC01000008.1"/>
</dbReference>
<dbReference type="Proteomes" id="UP000030300">
    <property type="component" value="Chromosome"/>
</dbReference>
<accession>A0A0A1DIZ3</accession>